<comment type="subcellular location">
    <subcellularLocation>
        <location evidence="1">Membrane</location>
        <topology evidence="1">Multi-pass membrane protein</topology>
    </subcellularLocation>
</comment>
<comment type="similarity">
    <text evidence="2">Belongs to the YtcA family.</text>
</comment>
<keyword evidence="5 11" id="KW-0812">Transmembrane</keyword>
<keyword evidence="9" id="KW-0564">Palmitate</keyword>
<keyword evidence="10" id="KW-0449">Lipoprotein</keyword>
<evidence type="ECO:0000256" key="6">
    <source>
        <dbReference type="ARBA" id="ARBA00022729"/>
    </source>
</evidence>
<sequence>MTIGRKRQLLLFAVCLVCSGCNHAPSIDIIGSFFPVWMLCLAIAVALAFVVRHFLVRFNLDSEVGPVALFYPSVVILFTSLLWLIFFR</sequence>
<evidence type="ECO:0000256" key="4">
    <source>
        <dbReference type="ARBA" id="ARBA00022475"/>
    </source>
</evidence>
<evidence type="ECO:0000256" key="3">
    <source>
        <dbReference type="ARBA" id="ARBA00021237"/>
    </source>
</evidence>
<evidence type="ECO:0000256" key="8">
    <source>
        <dbReference type="ARBA" id="ARBA00023136"/>
    </source>
</evidence>
<evidence type="ECO:0000256" key="10">
    <source>
        <dbReference type="ARBA" id="ARBA00023288"/>
    </source>
</evidence>
<feature type="transmembrane region" description="Helical" evidence="11">
    <location>
        <begin position="67"/>
        <end position="86"/>
    </location>
</feature>
<evidence type="ECO:0000313" key="12">
    <source>
        <dbReference type="EMBL" id="MBB5328736.1"/>
    </source>
</evidence>
<dbReference type="EMBL" id="JACHEB010000004">
    <property type="protein sequence ID" value="MBB5328736.1"/>
    <property type="molecule type" value="Genomic_DNA"/>
</dbReference>
<name>A0A9X0QE57_9BACT</name>
<feature type="transmembrane region" description="Helical" evidence="11">
    <location>
        <begin position="36"/>
        <end position="55"/>
    </location>
</feature>
<keyword evidence="6" id="KW-0732">Signal</keyword>
<keyword evidence="13" id="KW-1185">Reference proteome</keyword>
<comment type="caution">
    <text evidence="12">The sequence shown here is derived from an EMBL/GenBank/DDBJ whole genome shotgun (WGS) entry which is preliminary data.</text>
</comment>
<organism evidence="12 13">
    <name type="scientific">Tunturiibacter gelidiferens</name>
    <dbReference type="NCBI Taxonomy" id="3069689"/>
    <lineage>
        <taxon>Bacteria</taxon>
        <taxon>Pseudomonadati</taxon>
        <taxon>Acidobacteriota</taxon>
        <taxon>Terriglobia</taxon>
        <taxon>Terriglobales</taxon>
        <taxon>Acidobacteriaceae</taxon>
        <taxon>Tunturiibacter</taxon>
    </lineage>
</organism>
<evidence type="ECO:0000256" key="2">
    <source>
        <dbReference type="ARBA" id="ARBA00008208"/>
    </source>
</evidence>
<dbReference type="RefSeq" id="WP_183976469.1">
    <property type="nucleotide sequence ID" value="NZ_JACHEB010000004.1"/>
</dbReference>
<proteinExistence type="inferred from homology"/>
<evidence type="ECO:0000256" key="11">
    <source>
        <dbReference type="SAM" id="Phobius"/>
    </source>
</evidence>
<keyword evidence="7 11" id="KW-1133">Transmembrane helix</keyword>
<gene>
    <name evidence="12" type="ORF">HDF14_002346</name>
</gene>
<dbReference type="AlphaFoldDB" id="A0A9X0QE57"/>
<evidence type="ECO:0000256" key="9">
    <source>
        <dbReference type="ARBA" id="ARBA00023139"/>
    </source>
</evidence>
<evidence type="ECO:0000313" key="13">
    <source>
        <dbReference type="Proteomes" id="UP000535182"/>
    </source>
</evidence>
<keyword evidence="8 11" id="KW-0472">Membrane</keyword>
<evidence type="ECO:0000256" key="7">
    <source>
        <dbReference type="ARBA" id="ARBA00022989"/>
    </source>
</evidence>
<evidence type="ECO:0000256" key="1">
    <source>
        <dbReference type="ARBA" id="ARBA00004141"/>
    </source>
</evidence>
<dbReference type="GO" id="GO:0016020">
    <property type="term" value="C:membrane"/>
    <property type="evidence" value="ECO:0007669"/>
    <property type="project" value="UniProtKB-SubCell"/>
</dbReference>
<dbReference type="Pfam" id="PF17090">
    <property type="entry name" value="Ytca"/>
    <property type="match status" value="1"/>
</dbReference>
<evidence type="ECO:0000256" key="5">
    <source>
        <dbReference type="ARBA" id="ARBA00022692"/>
    </source>
</evidence>
<dbReference type="Proteomes" id="UP000535182">
    <property type="component" value="Unassembled WGS sequence"/>
</dbReference>
<keyword evidence="4" id="KW-1003">Cell membrane</keyword>
<accession>A0A9X0QE57</accession>
<protein>
    <recommendedName>
        <fullName evidence="3">Uncharacterized protein YtcA</fullName>
    </recommendedName>
</protein>
<dbReference type="InterPro" id="IPR031381">
    <property type="entry name" value="YtcA"/>
</dbReference>
<reference evidence="12 13" key="1">
    <citation type="submission" date="2020-08" db="EMBL/GenBank/DDBJ databases">
        <title>Genomic Encyclopedia of Type Strains, Phase IV (KMG-V): Genome sequencing to study the core and pangenomes of soil and plant-associated prokaryotes.</title>
        <authorList>
            <person name="Whitman W."/>
        </authorList>
    </citation>
    <scope>NUCLEOTIDE SEQUENCE [LARGE SCALE GENOMIC DNA]</scope>
    <source>
        <strain evidence="12 13">X5P2</strain>
    </source>
</reference>